<comment type="caution">
    <text evidence="1">The sequence shown here is derived from an EMBL/GenBank/DDBJ whole genome shotgun (WGS) entry which is preliminary data.</text>
</comment>
<sequence>MSVSVRVECPSCSTAVTAEPNQSGDGDTLSGRSVACDCGHRIDLYYY</sequence>
<name>A0ABD5RL22_9EURY</name>
<evidence type="ECO:0000313" key="2">
    <source>
        <dbReference type="Proteomes" id="UP001596099"/>
    </source>
</evidence>
<gene>
    <name evidence="1" type="ORF">ACFPYI_06715</name>
</gene>
<protein>
    <submittedName>
        <fullName evidence="1">Uncharacterized protein</fullName>
    </submittedName>
</protein>
<keyword evidence="2" id="KW-1185">Reference proteome</keyword>
<evidence type="ECO:0000313" key="1">
    <source>
        <dbReference type="EMBL" id="MFC5971023.1"/>
    </source>
</evidence>
<dbReference type="RefSeq" id="WP_247413937.1">
    <property type="nucleotide sequence ID" value="NZ_JALLGW010000001.1"/>
</dbReference>
<dbReference type="Proteomes" id="UP001596099">
    <property type="component" value="Unassembled WGS sequence"/>
</dbReference>
<organism evidence="1 2">
    <name type="scientific">Halomarina salina</name>
    <dbReference type="NCBI Taxonomy" id="1872699"/>
    <lineage>
        <taxon>Archaea</taxon>
        <taxon>Methanobacteriati</taxon>
        <taxon>Methanobacteriota</taxon>
        <taxon>Stenosarchaea group</taxon>
        <taxon>Halobacteria</taxon>
        <taxon>Halobacteriales</taxon>
        <taxon>Natronomonadaceae</taxon>
        <taxon>Halomarina</taxon>
    </lineage>
</organism>
<dbReference type="EMBL" id="JBHSQH010000001">
    <property type="protein sequence ID" value="MFC5971023.1"/>
    <property type="molecule type" value="Genomic_DNA"/>
</dbReference>
<accession>A0ABD5RL22</accession>
<dbReference type="AlphaFoldDB" id="A0ABD5RL22"/>
<proteinExistence type="predicted"/>
<reference evidence="1 2" key="1">
    <citation type="journal article" date="2019" name="Int. J. Syst. Evol. Microbiol.">
        <title>The Global Catalogue of Microorganisms (GCM) 10K type strain sequencing project: providing services to taxonomists for standard genome sequencing and annotation.</title>
        <authorList>
            <consortium name="The Broad Institute Genomics Platform"/>
            <consortium name="The Broad Institute Genome Sequencing Center for Infectious Disease"/>
            <person name="Wu L."/>
            <person name="Ma J."/>
        </authorList>
    </citation>
    <scope>NUCLEOTIDE SEQUENCE [LARGE SCALE GENOMIC DNA]</scope>
    <source>
        <strain evidence="1 2">CGMCC 1.12543</strain>
    </source>
</reference>